<dbReference type="GO" id="GO:0031124">
    <property type="term" value="P:mRNA 3'-end processing"/>
    <property type="evidence" value="ECO:0007669"/>
    <property type="project" value="InterPro"/>
</dbReference>
<dbReference type="Proteomes" id="UP000242875">
    <property type="component" value="Unassembled WGS sequence"/>
</dbReference>
<feature type="transmembrane region" description="Helical" evidence="9">
    <location>
        <begin position="616"/>
        <end position="638"/>
    </location>
</feature>
<dbReference type="Gene3D" id="1.20.960.50">
    <property type="entry name" value="Cleavage stimulation factor subunit 1, dimerisation domain"/>
    <property type="match status" value="1"/>
</dbReference>
<feature type="transmembrane region" description="Helical" evidence="9">
    <location>
        <begin position="753"/>
        <end position="775"/>
    </location>
</feature>
<keyword evidence="9" id="KW-1133">Transmembrane helix</keyword>
<dbReference type="InterPro" id="IPR015943">
    <property type="entry name" value="WD40/YVTN_repeat-like_dom_sf"/>
</dbReference>
<dbReference type="CDD" id="cd00200">
    <property type="entry name" value="WD40"/>
    <property type="match status" value="1"/>
</dbReference>
<sequence length="1123" mass="124272">MEQSALSQADMLPLIVSQLAAYGFSQLAQTVAEVTGCDGNVKPSYRLAELTSLGQDYGKYEAQDEPDFGTRPRDAQDKDEGQDSDTADQTQANKAQKDRKATTEAIGLIVDPSTNYITKEAPDYSLSFYTLHKAACRTAVFSPDGRFAASGSKDTTLKLLDVSKLKERAQDKPARPVLRALYDHTESVNDIAFHPNGLVLASCSDDLSIKLFDLSKSGAKRAFRYLQDTQMINSIAFHPSGDYILAGTNDSVVRIFDVKTFQCYAPPGDAKHTSGITQVRYSPSGSMFMSSSLDGSVKIWDGVNGKCIRTIAQAHGGSEVNCSMMSQNERYVLSAGKDSTVRLWDVTSGKQVMEYRGATCVREELKATFNYNEDFVMMGDESTHTVYVWDTRTGQLSTRIGGHDDIVRCVASSPIDDGLLTCRQFGPPVSRFLSASVANAGIAHASSSSTLSQASGFASNGKHFPMRQRRNSESALPSIHQYSMLQGDEDNGTLAHSTLLPASPSSMRYLPYPTNLYTPTIASKPDPEPGYPSNTIEIPTLPSNALAFSTAKDVMYKKSLRLLQLWPLPIITRIFVALTLFISVLNAVGILQLTCAAPSHVFHHGEVVNFMWSPFLIQWSSFSSICLMTLNVLILGLFEESLTHVFYGTHQAFTICVMGVAMLTYSFRIGMGHLFSKGTGFAVPWLFFSESVHECNQGISPFLFALLIIQSCNLDDRYILYYGTERHSHIKIPKVVLLSLLLLFNFLDKNRFWWSLSGTLAGGISVLLVCAGKFAQYLLRQSYASSAAHSRSENMMRGGNDEDGFSVFKGHRSLQYTALTWFRNGLAFIVGLVGILIIINNSYPSPSHATPEQVAAQTSEHIMFQFVVMTAPRKGDPDYLMRTLDSYLNQWPESPASDSLYARTKLNVYTHFSEHPRFAEARDYYQRDTKGQHYVRWVQEAGIEYNHRLHLAKALLRFATEEQPVTYVGLLEDDFPLCPDKAWTDLLTVVQRAHEQLPGHCGIFFGTGGNGLLIRPHIAHVAARLLMSSSPLLLAMPPDIVIQKCLMGELAGCEMCSGLSETSHSQSGKLKHQDIGGLVTSRTLLSYHIGYNTSTSDERVYLERDFQCGWRQPLNGNPDVLTL</sequence>
<comment type="caution">
    <text evidence="10">The sequence shown here is derived from an EMBL/GenBank/DDBJ whole genome shotgun (WGS) entry which is preliminary data.</text>
</comment>
<proteinExistence type="predicted"/>
<dbReference type="SUPFAM" id="SSF50978">
    <property type="entry name" value="WD40 repeat-like"/>
    <property type="match status" value="1"/>
</dbReference>
<comment type="subcellular location">
    <subcellularLocation>
        <location evidence="1">Nucleus</location>
    </subcellularLocation>
</comment>
<feature type="repeat" description="WD" evidence="7">
    <location>
        <begin position="320"/>
        <end position="354"/>
    </location>
</feature>
<feature type="transmembrane region" description="Helical" evidence="9">
    <location>
        <begin position="644"/>
        <end position="667"/>
    </location>
</feature>
<feature type="repeat" description="WD" evidence="7">
    <location>
        <begin position="181"/>
        <end position="222"/>
    </location>
</feature>
<keyword evidence="4" id="KW-0677">Repeat</keyword>
<reference evidence="10 11" key="1">
    <citation type="journal article" date="2017" name="Mycologia">
        <title>Bifiguratus adelaidae, gen. et sp. nov., a new member of Mucoromycotina in endophytic and soil-dwelling habitats.</title>
        <authorList>
            <person name="Torres-Cruz T.J."/>
            <person name="Billingsley Tobias T.L."/>
            <person name="Almatruk M."/>
            <person name="Hesse C."/>
            <person name="Kuske C.R."/>
            <person name="Desiro A."/>
            <person name="Benucci G.M."/>
            <person name="Bonito G."/>
            <person name="Stajich J.E."/>
            <person name="Dunlap C."/>
            <person name="Arnold A.E."/>
            <person name="Porras-Alfaro A."/>
        </authorList>
    </citation>
    <scope>NUCLEOTIDE SEQUENCE [LARGE SCALE GENOMIC DNA]</scope>
    <source>
        <strain evidence="10 11">AZ0501</strain>
    </source>
</reference>
<dbReference type="InterPro" id="IPR038184">
    <property type="entry name" value="CSTF1_dimer_sf"/>
</dbReference>
<evidence type="ECO:0000313" key="10">
    <source>
        <dbReference type="EMBL" id="OZJ04868.1"/>
    </source>
</evidence>
<keyword evidence="9" id="KW-0812">Transmembrane</keyword>
<dbReference type="PANTHER" id="PTHR44133">
    <property type="entry name" value="CLEAVAGE STIMULATION FACTOR SUBUNIT 1"/>
    <property type="match status" value="1"/>
</dbReference>
<evidence type="ECO:0000256" key="4">
    <source>
        <dbReference type="ARBA" id="ARBA00022737"/>
    </source>
</evidence>
<dbReference type="GO" id="GO:0003723">
    <property type="term" value="F:RNA binding"/>
    <property type="evidence" value="ECO:0007669"/>
    <property type="project" value="TreeGrafter"/>
</dbReference>
<evidence type="ECO:0000256" key="2">
    <source>
        <dbReference type="ARBA" id="ARBA00022574"/>
    </source>
</evidence>
<dbReference type="InterPro" id="IPR001680">
    <property type="entry name" value="WD40_rpt"/>
</dbReference>
<keyword evidence="9" id="KW-0472">Membrane</keyword>
<keyword evidence="3" id="KW-0507">mRNA processing</keyword>
<dbReference type="InterPro" id="IPR044633">
    <property type="entry name" value="CstF1-like"/>
</dbReference>
<feature type="region of interest" description="Disordered" evidence="8">
    <location>
        <begin position="59"/>
        <end position="102"/>
    </location>
</feature>
<evidence type="ECO:0000256" key="6">
    <source>
        <dbReference type="ARBA" id="ARBA00029851"/>
    </source>
</evidence>
<feature type="repeat" description="WD" evidence="7">
    <location>
        <begin position="225"/>
        <end position="260"/>
    </location>
</feature>
<accession>A0A261Y2S8</accession>
<dbReference type="GO" id="GO:0005848">
    <property type="term" value="C:mRNA cleavage stimulating factor complex"/>
    <property type="evidence" value="ECO:0007669"/>
    <property type="project" value="InterPro"/>
</dbReference>
<name>A0A261Y2S8_9FUNG</name>
<dbReference type="Gene3D" id="2.130.10.10">
    <property type="entry name" value="YVTN repeat-like/Quinoprotein amine dehydrogenase"/>
    <property type="match status" value="1"/>
</dbReference>
<dbReference type="InterPro" id="IPR019775">
    <property type="entry name" value="WD40_repeat_CS"/>
</dbReference>
<dbReference type="OrthoDB" id="538223at2759"/>
<feature type="repeat" description="WD" evidence="7">
    <location>
        <begin position="269"/>
        <end position="310"/>
    </location>
</feature>
<dbReference type="PROSITE" id="PS00678">
    <property type="entry name" value="WD_REPEATS_1"/>
    <property type="match status" value="1"/>
</dbReference>
<evidence type="ECO:0000256" key="3">
    <source>
        <dbReference type="ARBA" id="ARBA00022664"/>
    </source>
</evidence>
<organism evidence="10 11">
    <name type="scientific">Bifiguratus adelaidae</name>
    <dbReference type="NCBI Taxonomy" id="1938954"/>
    <lineage>
        <taxon>Eukaryota</taxon>
        <taxon>Fungi</taxon>
        <taxon>Fungi incertae sedis</taxon>
        <taxon>Mucoromycota</taxon>
        <taxon>Mucoromycotina</taxon>
        <taxon>Endogonomycetes</taxon>
        <taxon>Endogonales</taxon>
        <taxon>Endogonales incertae sedis</taxon>
        <taxon>Bifiguratus</taxon>
    </lineage>
</organism>
<evidence type="ECO:0000256" key="7">
    <source>
        <dbReference type="PROSITE-ProRule" id="PRU00221"/>
    </source>
</evidence>
<feature type="transmembrane region" description="Helical" evidence="9">
    <location>
        <begin position="821"/>
        <end position="839"/>
    </location>
</feature>
<protein>
    <recommendedName>
        <fullName evidence="6">Cleavage stimulation factor 50 kDa subunit</fullName>
    </recommendedName>
</protein>
<dbReference type="Pfam" id="PF00400">
    <property type="entry name" value="WD40"/>
    <property type="match status" value="5"/>
</dbReference>
<gene>
    <name evidence="10" type="ORF">BZG36_02600</name>
</gene>
<evidence type="ECO:0000256" key="1">
    <source>
        <dbReference type="ARBA" id="ARBA00004123"/>
    </source>
</evidence>
<evidence type="ECO:0000256" key="9">
    <source>
        <dbReference type="SAM" id="Phobius"/>
    </source>
</evidence>
<keyword evidence="11" id="KW-1185">Reference proteome</keyword>
<evidence type="ECO:0000256" key="5">
    <source>
        <dbReference type="ARBA" id="ARBA00023242"/>
    </source>
</evidence>
<feature type="compositionally biased region" description="Basic and acidic residues" evidence="8">
    <location>
        <begin position="59"/>
        <end position="81"/>
    </location>
</feature>
<dbReference type="InterPro" id="IPR036322">
    <property type="entry name" value="WD40_repeat_dom_sf"/>
</dbReference>
<dbReference type="AlphaFoldDB" id="A0A261Y2S8"/>
<evidence type="ECO:0000313" key="11">
    <source>
        <dbReference type="Proteomes" id="UP000242875"/>
    </source>
</evidence>
<dbReference type="SMART" id="SM00320">
    <property type="entry name" value="WD40"/>
    <property type="match status" value="6"/>
</dbReference>
<keyword evidence="5" id="KW-0539">Nucleus</keyword>
<dbReference type="PANTHER" id="PTHR44133:SF2">
    <property type="entry name" value="CLEAVAGE STIMULATION FACTOR SUBUNIT 1"/>
    <property type="match status" value="1"/>
</dbReference>
<evidence type="ECO:0000256" key="8">
    <source>
        <dbReference type="SAM" id="MobiDB-lite"/>
    </source>
</evidence>
<feature type="transmembrane region" description="Helical" evidence="9">
    <location>
        <begin position="574"/>
        <end position="595"/>
    </location>
</feature>
<dbReference type="PROSITE" id="PS50294">
    <property type="entry name" value="WD_REPEATS_REGION"/>
    <property type="match status" value="3"/>
</dbReference>
<dbReference type="EMBL" id="MVBO01000028">
    <property type="protein sequence ID" value="OZJ04868.1"/>
    <property type="molecule type" value="Genomic_DNA"/>
</dbReference>
<dbReference type="PROSITE" id="PS50082">
    <property type="entry name" value="WD_REPEATS_2"/>
    <property type="match status" value="5"/>
</dbReference>
<feature type="repeat" description="WD" evidence="7">
    <location>
        <begin position="129"/>
        <end position="170"/>
    </location>
</feature>
<keyword evidence="2 7" id="KW-0853">WD repeat</keyword>